<dbReference type="SUPFAM" id="SSF56672">
    <property type="entry name" value="DNA/RNA polymerases"/>
    <property type="match status" value="1"/>
</dbReference>
<sequence>MEFPMADGLQLSHEEVGGVFAGKWTFYASGVNLRVDTSTHTMRKLKHVLKDTEKGSSVNQLRSSSTSVLKPDMLLPAGWLYPSVRTPLVFRKMKDVLRLMTDQELMAAYDVEEDIQSELMAFCNSEGSVLTRAFVKEAPVKLLRRVGELLFGSVLHLRSNSEIKEALSLDGDESILSESTVKASNVNRFSLGDDDTVLDETTEKAARPDDAEADVEDWDRYSVENFNVRIARAGKEVKPLVCNGEFDPIHHTRLFDGFRALLHCRYRRNVTRSFFRFLRSKYKRTDCDTVFNLESEAVELDDIEQATNNLKSKGRCSDEEAAKIIGSFPSHDGVEVRYTVQNWISLKTTGRVVEIPNRKKRKRSSKLREELTKDLDVGRDAISRAANSSWWDWTSVFVDKKLLPNYKNKPSWPTEFDQYEKLKSKIQKVRDRDYVRPGYVTSLTGYFAVPKAETDIRVVYDASECSLNDAVWAPNFFLPTVDSILRNACSFTWFGDIDLGEMFLNYFLDEELRPYAGIDVTELVDGADSRIYEQWVRTLMGFRCSPYIATQTFAWSEEIVVGDLTDSTNPFAWDEIKLNLPGTEGYNPSMPWIYKWNLVAKCMPAFFGTYVDDVRSGASSESMCRIATRRIASVVNYLGQQDAARKKKTSVSNSWSLGWCQVCLYC</sequence>
<organism evidence="1 2">
    <name type="scientific">Chaetoceros tenuissimus</name>
    <dbReference type="NCBI Taxonomy" id="426638"/>
    <lineage>
        <taxon>Eukaryota</taxon>
        <taxon>Sar</taxon>
        <taxon>Stramenopiles</taxon>
        <taxon>Ochrophyta</taxon>
        <taxon>Bacillariophyta</taxon>
        <taxon>Coscinodiscophyceae</taxon>
        <taxon>Chaetocerotophycidae</taxon>
        <taxon>Chaetocerotales</taxon>
        <taxon>Chaetocerotaceae</taxon>
        <taxon>Chaetoceros</taxon>
    </lineage>
</organism>
<dbReference type="Gene3D" id="3.10.10.10">
    <property type="entry name" value="HIV Type 1 Reverse Transcriptase, subunit A, domain 1"/>
    <property type="match status" value="1"/>
</dbReference>
<dbReference type="AlphaFoldDB" id="A0AAD3CQG5"/>
<gene>
    <name evidence="1" type="ORF">CTEN210_05436</name>
</gene>
<dbReference type="InterPro" id="IPR043502">
    <property type="entry name" value="DNA/RNA_pol_sf"/>
</dbReference>
<dbReference type="InterPro" id="IPR043128">
    <property type="entry name" value="Rev_trsase/Diguanyl_cyclase"/>
</dbReference>
<keyword evidence="2" id="KW-1185">Reference proteome</keyword>
<reference evidence="1 2" key="1">
    <citation type="journal article" date="2021" name="Sci. Rep.">
        <title>The genome of the diatom Chaetoceros tenuissimus carries an ancient integrated fragment of an extant virus.</title>
        <authorList>
            <person name="Hongo Y."/>
            <person name="Kimura K."/>
            <person name="Takaki Y."/>
            <person name="Yoshida Y."/>
            <person name="Baba S."/>
            <person name="Kobayashi G."/>
            <person name="Nagasaki K."/>
            <person name="Hano T."/>
            <person name="Tomaru Y."/>
        </authorList>
    </citation>
    <scope>NUCLEOTIDE SEQUENCE [LARGE SCALE GENOMIC DNA]</scope>
    <source>
        <strain evidence="1 2">NIES-3715</strain>
    </source>
</reference>
<comment type="caution">
    <text evidence="1">The sequence shown here is derived from an EMBL/GenBank/DDBJ whole genome shotgun (WGS) entry which is preliminary data.</text>
</comment>
<name>A0AAD3CQG5_9STRA</name>
<dbReference type="Gene3D" id="3.30.70.270">
    <property type="match status" value="1"/>
</dbReference>
<evidence type="ECO:0000313" key="1">
    <source>
        <dbReference type="EMBL" id="GFH48960.1"/>
    </source>
</evidence>
<dbReference type="Proteomes" id="UP001054902">
    <property type="component" value="Unassembled WGS sequence"/>
</dbReference>
<dbReference type="EMBL" id="BLLK01000029">
    <property type="protein sequence ID" value="GFH48960.1"/>
    <property type="molecule type" value="Genomic_DNA"/>
</dbReference>
<protein>
    <submittedName>
        <fullName evidence="1">Uncharacterized protein</fullName>
    </submittedName>
</protein>
<accession>A0AAD3CQG5</accession>
<evidence type="ECO:0000313" key="2">
    <source>
        <dbReference type="Proteomes" id="UP001054902"/>
    </source>
</evidence>
<proteinExistence type="predicted"/>